<keyword evidence="3" id="KW-0547">Nucleotide-binding</keyword>
<dbReference type="GO" id="GO:0009378">
    <property type="term" value="F:four-way junction helicase activity"/>
    <property type="evidence" value="ECO:0007669"/>
    <property type="project" value="TreeGrafter"/>
</dbReference>
<keyword evidence="6" id="KW-0067">ATP-binding</keyword>
<name>A0A9X2WM49_9GAMM</name>
<feature type="domain" description="Helicase C-terminal" evidence="14">
    <location>
        <begin position="225"/>
        <end position="382"/>
    </location>
</feature>
<dbReference type="GO" id="GO:0043590">
    <property type="term" value="C:bacterial nucleoid"/>
    <property type="evidence" value="ECO:0007669"/>
    <property type="project" value="TreeGrafter"/>
</dbReference>
<dbReference type="InterPro" id="IPR032284">
    <property type="entry name" value="RecQ_Zn-bd"/>
</dbReference>
<dbReference type="SUPFAM" id="SSF52540">
    <property type="entry name" value="P-loop containing nucleoside triphosphate hydrolases"/>
    <property type="match status" value="1"/>
</dbReference>
<dbReference type="InterPro" id="IPR014001">
    <property type="entry name" value="Helicase_ATP-bd"/>
</dbReference>
<evidence type="ECO:0000313" key="15">
    <source>
        <dbReference type="EMBL" id="MCT7941805.1"/>
    </source>
</evidence>
<dbReference type="PROSITE" id="PS00690">
    <property type="entry name" value="DEAH_ATP_HELICASE"/>
    <property type="match status" value="1"/>
</dbReference>
<proteinExistence type="inferred from homology"/>
<dbReference type="EMBL" id="JAMTCD010000008">
    <property type="protein sequence ID" value="MCT7941805.1"/>
    <property type="molecule type" value="Genomic_DNA"/>
</dbReference>
<dbReference type="InterPro" id="IPR002464">
    <property type="entry name" value="DNA/RNA_helicase_DEAH_CS"/>
</dbReference>
<evidence type="ECO:0000256" key="8">
    <source>
        <dbReference type="ARBA" id="ARBA00023235"/>
    </source>
</evidence>
<dbReference type="EC" id="5.6.2.4" evidence="10"/>
<dbReference type="Gene3D" id="1.10.10.10">
    <property type="entry name" value="Winged helix-like DNA-binding domain superfamily/Winged helix DNA-binding domain"/>
    <property type="match status" value="1"/>
</dbReference>
<dbReference type="Pfam" id="PF00270">
    <property type="entry name" value="DEAD"/>
    <property type="match status" value="1"/>
</dbReference>
<gene>
    <name evidence="15" type="ORF">NE535_08365</name>
</gene>
<evidence type="ECO:0000256" key="2">
    <source>
        <dbReference type="ARBA" id="ARBA00022723"/>
    </source>
</evidence>
<dbReference type="SMART" id="SM00487">
    <property type="entry name" value="DEXDc"/>
    <property type="match status" value="1"/>
</dbReference>
<organism evidence="15 16">
    <name type="scientific">Shewanella holmiensis</name>
    <dbReference type="NCBI Taxonomy" id="2952222"/>
    <lineage>
        <taxon>Bacteria</taxon>
        <taxon>Pseudomonadati</taxon>
        <taxon>Pseudomonadota</taxon>
        <taxon>Gammaproteobacteria</taxon>
        <taxon>Alteromonadales</taxon>
        <taxon>Shewanellaceae</taxon>
        <taxon>Shewanella</taxon>
    </lineage>
</organism>
<keyword evidence="2" id="KW-0479">Metal-binding</keyword>
<comment type="similarity">
    <text evidence="1">Belongs to the helicase family. RecQ subfamily.</text>
</comment>
<dbReference type="InterPro" id="IPR004589">
    <property type="entry name" value="DNA_helicase_ATP-dep_RecQ"/>
</dbReference>
<keyword evidence="5 15" id="KW-0347">Helicase</keyword>
<evidence type="ECO:0000256" key="9">
    <source>
        <dbReference type="ARBA" id="ARBA00034617"/>
    </source>
</evidence>
<dbReference type="GO" id="GO:0030894">
    <property type="term" value="C:replisome"/>
    <property type="evidence" value="ECO:0007669"/>
    <property type="project" value="TreeGrafter"/>
</dbReference>
<dbReference type="PANTHER" id="PTHR13710:SF105">
    <property type="entry name" value="ATP-DEPENDENT DNA HELICASE Q1"/>
    <property type="match status" value="1"/>
</dbReference>
<dbReference type="PROSITE" id="PS51194">
    <property type="entry name" value="HELICASE_CTER"/>
    <property type="match status" value="1"/>
</dbReference>
<evidence type="ECO:0000256" key="1">
    <source>
        <dbReference type="ARBA" id="ARBA00005446"/>
    </source>
</evidence>
<dbReference type="NCBIfam" id="TIGR00614">
    <property type="entry name" value="recQ_fam"/>
    <property type="match status" value="1"/>
</dbReference>
<dbReference type="InterPro" id="IPR001650">
    <property type="entry name" value="Helicase_C-like"/>
</dbReference>
<dbReference type="PANTHER" id="PTHR13710">
    <property type="entry name" value="DNA HELICASE RECQ FAMILY MEMBER"/>
    <property type="match status" value="1"/>
</dbReference>
<keyword evidence="7" id="KW-0238">DNA-binding</keyword>
<evidence type="ECO:0000256" key="11">
    <source>
        <dbReference type="ARBA" id="ARBA00044535"/>
    </source>
</evidence>
<keyword evidence="4 15" id="KW-0378">Hydrolase</keyword>
<dbReference type="SMART" id="SM00490">
    <property type="entry name" value="HELICc"/>
    <property type="match status" value="1"/>
</dbReference>
<dbReference type="GO" id="GO:0016787">
    <property type="term" value="F:hydrolase activity"/>
    <property type="evidence" value="ECO:0007669"/>
    <property type="project" value="UniProtKB-KW"/>
</dbReference>
<dbReference type="Pfam" id="PF16124">
    <property type="entry name" value="RecQ_Zn_bind"/>
    <property type="match status" value="1"/>
</dbReference>
<dbReference type="AlphaFoldDB" id="A0A9X2WM49"/>
<keyword evidence="16" id="KW-1185">Reference proteome</keyword>
<comment type="catalytic activity">
    <reaction evidence="9">
        <text>Couples ATP hydrolysis with the unwinding of duplex DNA by translocating in the 3'-5' direction.</text>
        <dbReference type="EC" id="5.6.2.4"/>
    </reaction>
</comment>
<dbReference type="GO" id="GO:0003677">
    <property type="term" value="F:DNA binding"/>
    <property type="evidence" value="ECO:0007669"/>
    <property type="project" value="UniProtKB-KW"/>
</dbReference>
<evidence type="ECO:0000256" key="12">
    <source>
        <dbReference type="ARBA" id="ARBA00044550"/>
    </source>
</evidence>
<feature type="domain" description="Helicase ATP-binding" evidence="13">
    <location>
        <begin position="31"/>
        <end position="199"/>
    </location>
</feature>
<sequence>MFEHQNRATLSIQLQQFFGFDSFREGQLTTIQQVIDGHSTLAIFPTGSGKSLCYQLSALNLPHVTLVISPLLALIQDQLLFLKSKGIHAASIDSSLNQQQIQSVMQSVKQGDCKILMVSVERFKNERFRQFLTQITISQLVVDEAHCISEWGHNFRPDYLKIPQICRTYAIPQVLLLTATATKKVKMDMCARFDIEPQHVVQTGFYRNNLNLQIQPVVQANKNITLSGNISRLVGSGIVYVTLQQTAEQVAQYLQVAGVNACAYHAGMDTETRQRIQQQFMSNQVQVIVATIAFGMGIDKSDIRFVIHYDLPKSIENYSQEIGRAGRDAQPSTCITLANLDGLNTLENFVYADTPDLVDIESLLNIIKQETDKTGTWEMQELALSKACNIKTLPLKTLLVQLELQDIIAPSFAYFADFKYQLLVEKSELLSRFNPSRADFLQHIFDHTQFKKIWGQLDFDGLHQATQAPRAKIVAALEYLAEQDLIILETKKMTQVFHVNMVNLAQHSIAEQMQRYFKDKQNKEIQRIAQLVRFFELESCLSHNLARYFDDKNAPIYCQHCSVCDGLPAKLPITQINQVIDDVKLKHYIDELKQHVASKNITVTHNTIIKFLAGMSVPIFARLKVKNLAGHGALSEWRYQDIANAINTLEDK</sequence>
<dbReference type="PROSITE" id="PS51192">
    <property type="entry name" value="HELICASE_ATP_BIND_1"/>
    <property type="match status" value="1"/>
</dbReference>
<dbReference type="Pfam" id="PF00271">
    <property type="entry name" value="Helicase_C"/>
    <property type="match status" value="1"/>
</dbReference>
<evidence type="ECO:0000256" key="3">
    <source>
        <dbReference type="ARBA" id="ARBA00022741"/>
    </source>
</evidence>
<evidence type="ECO:0000256" key="4">
    <source>
        <dbReference type="ARBA" id="ARBA00022801"/>
    </source>
</evidence>
<protein>
    <recommendedName>
        <fullName evidence="11">ATP-dependent DNA helicase RecQ</fullName>
        <ecNumber evidence="10">5.6.2.4</ecNumber>
    </recommendedName>
    <alternativeName>
        <fullName evidence="12">DNA 3'-5' helicase RecQ</fullName>
    </alternativeName>
</protein>
<evidence type="ECO:0000313" key="16">
    <source>
        <dbReference type="Proteomes" id="UP001155546"/>
    </source>
</evidence>
<dbReference type="InterPro" id="IPR011545">
    <property type="entry name" value="DEAD/DEAH_box_helicase_dom"/>
</dbReference>
<dbReference type="Gene3D" id="3.40.50.300">
    <property type="entry name" value="P-loop containing nucleotide triphosphate hydrolases"/>
    <property type="match status" value="2"/>
</dbReference>
<comment type="caution">
    <text evidence="15">The sequence shown here is derived from an EMBL/GenBank/DDBJ whole genome shotgun (WGS) entry which is preliminary data.</text>
</comment>
<dbReference type="GO" id="GO:0006281">
    <property type="term" value="P:DNA repair"/>
    <property type="evidence" value="ECO:0007669"/>
    <property type="project" value="TreeGrafter"/>
</dbReference>
<evidence type="ECO:0000259" key="14">
    <source>
        <dbReference type="PROSITE" id="PS51194"/>
    </source>
</evidence>
<dbReference type="InterPro" id="IPR036388">
    <property type="entry name" value="WH-like_DNA-bd_sf"/>
</dbReference>
<dbReference type="CDD" id="cd18794">
    <property type="entry name" value="SF2_C_RecQ"/>
    <property type="match status" value="1"/>
</dbReference>
<evidence type="ECO:0000256" key="5">
    <source>
        <dbReference type="ARBA" id="ARBA00022806"/>
    </source>
</evidence>
<dbReference type="GO" id="GO:0005524">
    <property type="term" value="F:ATP binding"/>
    <property type="evidence" value="ECO:0007669"/>
    <property type="project" value="UniProtKB-KW"/>
</dbReference>
<dbReference type="InterPro" id="IPR027417">
    <property type="entry name" value="P-loop_NTPase"/>
</dbReference>
<reference evidence="15" key="1">
    <citation type="journal article" date="2023" name="Int. J. Syst. Evol. Microbiol.">
        <title>&lt;i&gt;Shewanella septentrionalis&lt;/i&gt; sp. nov. and &lt;i&gt;Shewanella holmiensis&lt;/i&gt; sp. nov., isolated from Baltic Sea water and sediments.</title>
        <authorList>
            <person name="Martin-Rodriguez A.J."/>
            <person name="Thorell K."/>
            <person name="Joffre E."/>
            <person name="Jensie-Markopoulos S."/>
            <person name="Moore E.R.B."/>
            <person name="Sjoling A."/>
        </authorList>
    </citation>
    <scope>NUCLEOTIDE SEQUENCE</scope>
    <source>
        <strain evidence="15">SP1S2-7</strain>
    </source>
</reference>
<dbReference type="GO" id="GO:0046872">
    <property type="term" value="F:metal ion binding"/>
    <property type="evidence" value="ECO:0007669"/>
    <property type="project" value="UniProtKB-KW"/>
</dbReference>
<dbReference type="RefSeq" id="WP_261298185.1">
    <property type="nucleotide sequence ID" value="NZ_JAMTCD010000008.1"/>
</dbReference>
<dbReference type="GO" id="GO:0006310">
    <property type="term" value="P:DNA recombination"/>
    <property type="evidence" value="ECO:0007669"/>
    <property type="project" value="InterPro"/>
</dbReference>
<keyword evidence="8" id="KW-0413">Isomerase</keyword>
<evidence type="ECO:0000259" key="13">
    <source>
        <dbReference type="PROSITE" id="PS51192"/>
    </source>
</evidence>
<dbReference type="GO" id="GO:0043138">
    <property type="term" value="F:3'-5' DNA helicase activity"/>
    <property type="evidence" value="ECO:0007669"/>
    <property type="project" value="UniProtKB-EC"/>
</dbReference>
<dbReference type="GO" id="GO:0005737">
    <property type="term" value="C:cytoplasm"/>
    <property type="evidence" value="ECO:0007669"/>
    <property type="project" value="TreeGrafter"/>
</dbReference>
<evidence type="ECO:0000256" key="7">
    <source>
        <dbReference type="ARBA" id="ARBA00023125"/>
    </source>
</evidence>
<evidence type="ECO:0000256" key="10">
    <source>
        <dbReference type="ARBA" id="ARBA00034808"/>
    </source>
</evidence>
<accession>A0A9X2WM49</accession>
<evidence type="ECO:0000256" key="6">
    <source>
        <dbReference type="ARBA" id="ARBA00022840"/>
    </source>
</evidence>
<dbReference type="Proteomes" id="UP001155546">
    <property type="component" value="Unassembled WGS sequence"/>
</dbReference>